<proteinExistence type="predicted"/>
<evidence type="ECO:0000256" key="1">
    <source>
        <dbReference type="SAM" id="MobiDB-lite"/>
    </source>
</evidence>
<name>A1BB07_PARDP</name>
<feature type="region of interest" description="Disordered" evidence="1">
    <location>
        <begin position="34"/>
        <end position="54"/>
    </location>
</feature>
<evidence type="ECO:0000313" key="2">
    <source>
        <dbReference type="EMBL" id="ABL72701.1"/>
    </source>
</evidence>
<keyword evidence="2" id="KW-0614">Plasmid</keyword>
<protein>
    <submittedName>
        <fullName evidence="2">Uncharacterized protein</fullName>
    </submittedName>
</protein>
<dbReference type="HOGENOM" id="CLU_1968434_0_0_5"/>
<dbReference type="eggNOG" id="COG0654">
    <property type="taxonomic scope" value="Bacteria"/>
</dbReference>
<gene>
    <name evidence="2" type="ordered locus">Pden_4638</name>
</gene>
<reference evidence="3" key="1">
    <citation type="submission" date="2006-12" db="EMBL/GenBank/DDBJ databases">
        <title>Complete sequence of plasmid 1 of Paracoccus denitrificans PD1222.</title>
        <authorList>
            <person name="Copeland A."/>
            <person name="Lucas S."/>
            <person name="Lapidus A."/>
            <person name="Barry K."/>
            <person name="Detter J.C."/>
            <person name="Glavina del Rio T."/>
            <person name="Hammon N."/>
            <person name="Israni S."/>
            <person name="Dalin E."/>
            <person name="Tice H."/>
            <person name="Pitluck S."/>
            <person name="Munk A.C."/>
            <person name="Brettin T."/>
            <person name="Bruce D."/>
            <person name="Han C."/>
            <person name="Tapia R."/>
            <person name="Gilna P."/>
            <person name="Schmutz J."/>
            <person name="Larimer F."/>
            <person name="Land M."/>
            <person name="Hauser L."/>
            <person name="Kyrpides N."/>
            <person name="Lykidis A."/>
            <person name="Spiro S."/>
            <person name="Richardson D.J."/>
            <person name="Moir J.W.B."/>
            <person name="Ferguson S.J."/>
            <person name="van Spanning R.J.M."/>
            <person name="Richardson P."/>
        </authorList>
    </citation>
    <scope>NUCLEOTIDE SEQUENCE [LARGE SCALE GENOMIC DNA]</scope>
    <source>
        <strain evidence="3">Pd 1222</strain>
        <plasmid evidence="3">pPD1222</plasmid>
    </source>
</reference>
<dbReference type="Proteomes" id="UP000000361">
    <property type="component" value="Chromosome 1"/>
</dbReference>
<dbReference type="AlphaFoldDB" id="A1BB07"/>
<dbReference type="EMBL" id="CP000491">
    <property type="protein sequence ID" value="ABL72701.1"/>
    <property type="molecule type" value="Genomic_DNA"/>
</dbReference>
<organism evidence="2 3">
    <name type="scientific">Paracoccus denitrificans (strain Pd 1222)</name>
    <dbReference type="NCBI Taxonomy" id="318586"/>
    <lineage>
        <taxon>Bacteria</taxon>
        <taxon>Pseudomonadati</taxon>
        <taxon>Pseudomonadota</taxon>
        <taxon>Alphaproteobacteria</taxon>
        <taxon>Rhodobacterales</taxon>
        <taxon>Paracoccaceae</taxon>
        <taxon>Paracoccus</taxon>
    </lineage>
</organism>
<geneLocation type="plasmid" evidence="3">
    <name>pPD1222</name>
</geneLocation>
<dbReference type="KEGG" id="pde:Pden_4638"/>
<evidence type="ECO:0000313" key="3">
    <source>
        <dbReference type="Proteomes" id="UP000000361"/>
    </source>
</evidence>
<dbReference type="EnsemblBacteria" id="ABL72701">
    <property type="protein sequence ID" value="ABL72701"/>
    <property type="gene ID" value="Pden_4638"/>
</dbReference>
<accession>A1BB07</accession>
<keyword evidence="3" id="KW-1185">Reference proteome</keyword>
<sequence>MADARGAGHASFPPGRRCAAEAIHVDREWSRIMRERPETGEAAAGEASKSQRHLIRPGREGLAAGFPIDAGRAAGGCLPSELGHTVSADNRRRVFAFCPDEDPAAVRLSLCLATIAGVPVHRAGRGS</sequence>